<feature type="compositionally biased region" description="Low complexity" evidence="1">
    <location>
        <begin position="326"/>
        <end position="339"/>
    </location>
</feature>
<dbReference type="OrthoDB" id="2450055at2759"/>
<feature type="region of interest" description="Disordered" evidence="1">
    <location>
        <begin position="848"/>
        <end position="870"/>
    </location>
</feature>
<evidence type="ECO:0000313" key="3">
    <source>
        <dbReference type="Proteomes" id="UP000283269"/>
    </source>
</evidence>
<proteinExistence type="predicted"/>
<feature type="compositionally biased region" description="Polar residues" evidence="1">
    <location>
        <begin position="238"/>
        <end position="247"/>
    </location>
</feature>
<dbReference type="AlphaFoldDB" id="A0A409VML8"/>
<comment type="caution">
    <text evidence="2">The sequence shown here is derived from an EMBL/GenBank/DDBJ whole genome shotgun (WGS) entry which is preliminary data.</text>
</comment>
<evidence type="ECO:0000313" key="2">
    <source>
        <dbReference type="EMBL" id="PPQ67511.1"/>
    </source>
</evidence>
<feature type="compositionally biased region" description="Basic and acidic residues" evidence="1">
    <location>
        <begin position="422"/>
        <end position="431"/>
    </location>
</feature>
<feature type="region of interest" description="Disordered" evidence="1">
    <location>
        <begin position="949"/>
        <end position="979"/>
    </location>
</feature>
<dbReference type="Proteomes" id="UP000283269">
    <property type="component" value="Unassembled WGS sequence"/>
</dbReference>
<feature type="compositionally biased region" description="Polar residues" evidence="1">
    <location>
        <begin position="393"/>
        <end position="421"/>
    </location>
</feature>
<feature type="compositionally biased region" description="Polar residues" evidence="1">
    <location>
        <begin position="961"/>
        <end position="972"/>
    </location>
</feature>
<evidence type="ECO:0008006" key="4">
    <source>
        <dbReference type="Google" id="ProtNLM"/>
    </source>
</evidence>
<feature type="compositionally biased region" description="Pro residues" evidence="1">
    <location>
        <begin position="367"/>
        <end position="379"/>
    </location>
</feature>
<feature type="compositionally biased region" description="Polar residues" evidence="1">
    <location>
        <begin position="309"/>
        <end position="325"/>
    </location>
</feature>
<feature type="region of interest" description="Disordered" evidence="1">
    <location>
        <begin position="567"/>
        <end position="586"/>
    </location>
</feature>
<feature type="compositionally biased region" description="Low complexity" evidence="1">
    <location>
        <begin position="380"/>
        <end position="392"/>
    </location>
</feature>
<feature type="region of interest" description="Disordered" evidence="1">
    <location>
        <begin position="628"/>
        <end position="677"/>
    </location>
</feature>
<sequence>MASPATGPVLAERADIHKSCKSFETLLNTLNEYCEAAGAVVALQKKLAKALRDTAGQKITGDISANAMNASANIYEALSDIDSRFAKIADKEYDIISAEVKKWFKKLAKEEKAHDERISNANVKIKQAGETYEKKSKRKATDASEEHARYINLISTLGPEVSQEKYNHAVNVTQKHVSATYSVAACLSRLADTEWQKSCECIRRFSPTIGPLGQWRTLCEGGWTGPIPADLPDLKASSELSGSQQDAKATGLKVIEEETRQPPPTASPAMLTSEPREYLEQPRIPPPGYSSGPPSASASSHNLLKDQAVSHNFPNPTRQQQSGAIQDSSVQSGSTTTQSNTLEPLEPPRAPFVDTVTGSVRSLSAFPAPPNHFPLPPPRSQQSSHSQSAPSSNLDFPSHSQFAESPISANEDNPGSNSFEESFSRTNDRGSRGSPISPPSPEIAYRERQARIAEERNREQYGDSTGLDGRHPIPVRSQTSLPSNSTYESSREKPSLHREVRHMPSSSADFKFKNNLQTRENFDHEFEVGNRTEETKLRTSANIKQPRLERMDTGESSGSIVAAMRNRYSSNPGSASPPPRDLPRLPLSVNDLATLYQHADVPLSPRMKAGSPPVLRQQSLPLIDTTARQVKDSHQDRMSGQGETEREQDKRRQQRYDDLAEADRKAKEQSLREREQELEIRSRELERDRARLQTLLEDDGNTNPNIYREGNAGQSQTSQFGLRPRERRTSLRHQLQRPLSQMDLEDVGELTPKAPSGTTLTNSNRQYSDNAKHLVPPSSSNVDAPLSPTRPLHSPKITQHKPRPHELYPSNSGGSSSNTSSFESATAHAPYCGCESCSVNKYKYSGSSFTSKQKSSDVKLQQGQRAEKPVKGSWIRRLSMPVGNAFSLDSKRHQNNNTGNIYGLGSGVGNIPASPSRGPFFMDGKKNASTTALLSSSVNGGESSLVVQEDGRLRQGRRSLDTSGISNRSMTNLGLLGRQ</sequence>
<dbReference type="InParanoid" id="A0A409VML8"/>
<reference evidence="2 3" key="1">
    <citation type="journal article" date="2018" name="Evol. Lett.">
        <title>Horizontal gene cluster transfer increased hallucinogenic mushroom diversity.</title>
        <authorList>
            <person name="Reynolds H.T."/>
            <person name="Vijayakumar V."/>
            <person name="Gluck-Thaler E."/>
            <person name="Korotkin H.B."/>
            <person name="Matheny P.B."/>
            <person name="Slot J.C."/>
        </authorList>
    </citation>
    <scope>NUCLEOTIDE SEQUENCE [LARGE SCALE GENOMIC DNA]</scope>
    <source>
        <strain evidence="2 3">2631</strain>
    </source>
</reference>
<feature type="compositionally biased region" description="Basic and acidic residues" evidence="1">
    <location>
        <begin position="629"/>
        <end position="677"/>
    </location>
</feature>
<dbReference type="EMBL" id="NHYD01003973">
    <property type="protein sequence ID" value="PPQ67511.1"/>
    <property type="molecule type" value="Genomic_DNA"/>
</dbReference>
<feature type="compositionally biased region" description="Basic and acidic residues" evidence="1">
    <location>
        <begin position="489"/>
        <end position="502"/>
    </location>
</feature>
<feature type="compositionally biased region" description="Polar residues" evidence="1">
    <location>
        <begin position="476"/>
        <end position="488"/>
    </location>
</feature>
<feature type="compositionally biased region" description="Basic and acidic residues" evidence="1">
    <location>
        <begin position="444"/>
        <end position="461"/>
    </location>
</feature>
<dbReference type="STRING" id="93625.A0A409VML8"/>
<keyword evidence="3" id="KW-1185">Reference proteome</keyword>
<feature type="compositionally biased region" description="Low complexity" evidence="1">
    <location>
        <begin position="810"/>
        <end position="822"/>
    </location>
</feature>
<feature type="compositionally biased region" description="Low complexity" evidence="1">
    <location>
        <begin position="289"/>
        <end position="300"/>
    </location>
</feature>
<organism evidence="2 3">
    <name type="scientific">Psilocybe cyanescens</name>
    <dbReference type="NCBI Taxonomy" id="93625"/>
    <lineage>
        <taxon>Eukaryota</taxon>
        <taxon>Fungi</taxon>
        <taxon>Dikarya</taxon>
        <taxon>Basidiomycota</taxon>
        <taxon>Agaricomycotina</taxon>
        <taxon>Agaricomycetes</taxon>
        <taxon>Agaricomycetidae</taxon>
        <taxon>Agaricales</taxon>
        <taxon>Agaricineae</taxon>
        <taxon>Strophariaceae</taxon>
        <taxon>Psilocybe</taxon>
    </lineage>
</organism>
<evidence type="ECO:0000256" key="1">
    <source>
        <dbReference type="SAM" id="MobiDB-lite"/>
    </source>
</evidence>
<name>A0A409VML8_PSICY</name>
<feature type="region of interest" description="Disordered" evidence="1">
    <location>
        <begin position="694"/>
        <end position="822"/>
    </location>
</feature>
<feature type="compositionally biased region" description="Polar residues" evidence="1">
    <location>
        <begin position="756"/>
        <end position="769"/>
    </location>
</feature>
<feature type="region of interest" description="Disordered" evidence="1">
    <location>
        <begin position="230"/>
        <end position="509"/>
    </location>
</feature>
<gene>
    <name evidence="2" type="ORF">CVT25_006052</name>
</gene>
<protein>
    <recommendedName>
        <fullName evidence="4">IMD domain-containing protein</fullName>
    </recommendedName>
</protein>
<accession>A0A409VML8</accession>